<sequence>MPIDITMPALSPTMEEGKLAKWHVKEGDSVSSGDVIAEIETDKATMEVEAVDEGHIAKILVAEGTDNVKVNAVIAVLLQEGEDASAMSSGGDKPAEAPTAEAKPEAPKDDAGKDAGTIERADAATQTAPTAKADATTAEAPKPAGNSNTGASAPTKAESGRVFASPLARRIAKDAGLDVSTIAGSGPKGRVIKADVEAAKSGKGTSKPTSVPSGAPTSAAAMPTGLSKSQVLAQFEEGTYEIVPNDGMRKVVAARLTESKQTVPHFYLTLDCRIDALMAAREQINASAPKNKEGKPAFKLSVNDFVMKAWAVALQRVPAANATWAGDSILYHKRSDVAVAVSVPGGLFTPVVKSCDTKSLREISEEVKDLATRAKSKKLAPHEYQGGSSSVSNLGMFGIKHFAAVINPPHGTILAVGAGEERVYPENGQIKIGQFMTVTLSCDHRAVDGALGAELLGVFKDLIENPIMMLA</sequence>
<dbReference type="InterPro" id="IPR003016">
    <property type="entry name" value="2-oxoA_DH_lipoyl-BS"/>
</dbReference>
<evidence type="ECO:0000256" key="8">
    <source>
        <dbReference type="RuleBase" id="RU361137"/>
    </source>
</evidence>
<reference evidence="12" key="1">
    <citation type="submission" date="2020-09" db="EMBL/GenBank/DDBJ databases">
        <title>Genome seq and assembly of Devosia sp.</title>
        <authorList>
            <person name="Chhetri G."/>
        </authorList>
    </citation>
    <scope>NUCLEOTIDE SEQUENCE</scope>
    <source>
        <strain evidence="12">PTR5</strain>
    </source>
</reference>
<evidence type="ECO:0000313" key="12">
    <source>
        <dbReference type="EMBL" id="MBD8064656.1"/>
    </source>
</evidence>
<dbReference type="InterPro" id="IPR036625">
    <property type="entry name" value="E3-bd_dom_sf"/>
</dbReference>
<evidence type="ECO:0000313" key="13">
    <source>
        <dbReference type="Proteomes" id="UP000654108"/>
    </source>
</evidence>
<keyword evidence="3 8" id="KW-0808">Transferase</keyword>
<dbReference type="InterPro" id="IPR023213">
    <property type="entry name" value="CAT-like_dom_sf"/>
</dbReference>
<dbReference type="RefSeq" id="WP_191772856.1">
    <property type="nucleotide sequence ID" value="NZ_JACYFU010000001.1"/>
</dbReference>
<dbReference type="EC" id="2.3.1.12" evidence="8"/>
<dbReference type="CDD" id="cd06849">
    <property type="entry name" value="lipoyl_domain"/>
    <property type="match status" value="1"/>
</dbReference>
<accession>A0A927FV61</accession>
<dbReference type="FunFam" id="2.40.50.100:FF:000010">
    <property type="entry name" value="Acetyltransferase component of pyruvate dehydrogenase complex"/>
    <property type="match status" value="1"/>
</dbReference>
<comment type="catalytic activity">
    <reaction evidence="7 8">
        <text>N(6)-[(R)-dihydrolipoyl]-L-lysyl-[protein] + acetyl-CoA = N(6)-[(R)-S(8)-acetyldihydrolipoyl]-L-lysyl-[protein] + CoA</text>
        <dbReference type="Rhea" id="RHEA:17017"/>
        <dbReference type="Rhea" id="RHEA-COMP:10475"/>
        <dbReference type="Rhea" id="RHEA-COMP:10478"/>
        <dbReference type="ChEBI" id="CHEBI:57287"/>
        <dbReference type="ChEBI" id="CHEBI:57288"/>
        <dbReference type="ChEBI" id="CHEBI:83100"/>
        <dbReference type="ChEBI" id="CHEBI:83111"/>
        <dbReference type="EC" id="2.3.1.12"/>
    </reaction>
</comment>
<dbReference type="SUPFAM" id="SSF52777">
    <property type="entry name" value="CoA-dependent acyltransferases"/>
    <property type="match status" value="1"/>
</dbReference>
<comment type="cofactor">
    <cofactor evidence="8">
        <name>(R)-lipoate</name>
        <dbReference type="ChEBI" id="CHEBI:83088"/>
    </cofactor>
    <text evidence="8">Binds 1 lipoyl cofactor covalently.</text>
</comment>
<comment type="function">
    <text evidence="6">The pyruvate dehydrogenase complex catalyzes the overall conversion of pyruvate to acetyl-CoA and CO(2). It contains multiple copies of three enzymatic components: pyruvate dehydrogenase (E1), dihydrolipoamide acetyltransferase (E2) and lipoamide dehydrogenase (E3).</text>
</comment>
<dbReference type="Gene3D" id="3.30.559.10">
    <property type="entry name" value="Chloramphenicol acetyltransferase-like domain"/>
    <property type="match status" value="1"/>
</dbReference>
<dbReference type="SUPFAM" id="SSF47005">
    <property type="entry name" value="Peripheral subunit-binding domain of 2-oxo acid dehydrogenase complex"/>
    <property type="match status" value="1"/>
</dbReference>
<dbReference type="Pfam" id="PF02817">
    <property type="entry name" value="E3_binding"/>
    <property type="match status" value="1"/>
</dbReference>
<dbReference type="PROSITE" id="PS00189">
    <property type="entry name" value="LIPOYL"/>
    <property type="match status" value="1"/>
</dbReference>
<evidence type="ECO:0000256" key="6">
    <source>
        <dbReference type="ARBA" id="ARBA00025211"/>
    </source>
</evidence>
<comment type="subunit">
    <text evidence="2">Forms a 24-polypeptide structural core with octahedral symmetry.</text>
</comment>
<feature type="compositionally biased region" description="Low complexity" evidence="9">
    <location>
        <begin position="123"/>
        <end position="144"/>
    </location>
</feature>
<organism evidence="12 13">
    <name type="scientific">Devosia oryzisoli</name>
    <dbReference type="NCBI Taxonomy" id="2774138"/>
    <lineage>
        <taxon>Bacteria</taxon>
        <taxon>Pseudomonadati</taxon>
        <taxon>Pseudomonadota</taxon>
        <taxon>Alphaproteobacteria</taxon>
        <taxon>Hyphomicrobiales</taxon>
        <taxon>Devosiaceae</taxon>
        <taxon>Devosia</taxon>
    </lineage>
</organism>
<evidence type="ECO:0000256" key="4">
    <source>
        <dbReference type="ARBA" id="ARBA00022823"/>
    </source>
</evidence>
<dbReference type="InterPro" id="IPR000089">
    <property type="entry name" value="Biotin_lipoyl"/>
</dbReference>
<keyword evidence="4 8" id="KW-0450">Lipoyl</keyword>
<dbReference type="InterPro" id="IPR045257">
    <property type="entry name" value="E2/Pdx1"/>
</dbReference>
<comment type="similarity">
    <text evidence="1 8">Belongs to the 2-oxoacid dehydrogenase family.</text>
</comment>
<evidence type="ECO:0000259" key="10">
    <source>
        <dbReference type="PROSITE" id="PS50968"/>
    </source>
</evidence>
<comment type="caution">
    <text evidence="12">The sequence shown here is derived from an EMBL/GenBank/DDBJ whole genome shotgun (WGS) entry which is preliminary data.</text>
</comment>
<evidence type="ECO:0000256" key="2">
    <source>
        <dbReference type="ARBA" id="ARBA00011484"/>
    </source>
</evidence>
<dbReference type="PANTHER" id="PTHR23151">
    <property type="entry name" value="DIHYDROLIPOAMIDE ACETYL/SUCCINYL-TRANSFERASE-RELATED"/>
    <property type="match status" value="1"/>
</dbReference>
<evidence type="ECO:0000256" key="1">
    <source>
        <dbReference type="ARBA" id="ARBA00007317"/>
    </source>
</evidence>
<evidence type="ECO:0000256" key="7">
    <source>
        <dbReference type="ARBA" id="ARBA00048370"/>
    </source>
</evidence>
<feature type="compositionally biased region" description="Polar residues" evidence="9">
    <location>
        <begin position="203"/>
        <end position="216"/>
    </location>
</feature>
<dbReference type="Pfam" id="PF00364">
    <property type="entry name" value="Biotin_lipoyl"/>
    <property type="match status" value="1"/>
</dbReference>
<dbReference type="AlphaFoldDB" id="A0A927FV61"/>
<proteinExistence type="inferred from homology"/>
<dbReference type="PANTHER" id="PTHR23151:SF90">
    <property type="entry name" value="DIHYDROLIPOYLLYSINE-RESIDUE ACETYLTRANSFERASE COMPONENT OF PYRUVATE DEHYDROGENASE COMPLEX, MITOCHONDRIAL-RELATED"/>
    <property type="match status" value="1"/>
</dbReference>
<gene>
    <name evidence="12" type="ORF">IC608_04110</name>
</gene>
<feature type="domain" description="Lipoyl-binding" evidence="10">
    <location>
        <begin position="2"/>
        <end position="78"/>
    </location>
</feature>
<evidence type="ECO:0000256" key="9">
    <source>
        <dbReference type="SAM" id="MobiDB-lite"/>
    </source>
</evidence>
<dbReference type="InterPro" id="IPR001078">
    <property type="entry name" value="2-oxoacid_DH_actylTfrase"/>
</dbReference>
<dbReference type="NCBIfam" id="TIGR01349">
    <property type="entry name" value="PDHac_trf_mito"/>
    <property type="match status" value="1"/>
</dbReference>
<dbReference type="Gene3D" id="4.10.320.10">
    <property type="entry name" value="E3-binding domain"/>
    <property type="match status" value="1"/>
</dbReference>
<dbReference type="Pfam" id="PF00198">
    <property type="entry name" value="2-oxoacid_dh"/>
    <property type="match status" value="1"/>
</dbReference>
<dbReference type="PROSITE" id="PS50968">
    <property type="entry name" value="BIOTINYL_LIPOYL"/>
    <property type="match status" value="1"/>
</dbReference>
<dbReference type="SUPFAM" id="SSF51230">
    <property type="entry name" value="Single hybrid motif"/>
    <property type="match status" value="1"/>
</dbReference>
<feature type="region of interest" description="Disordered" evidence="9">
    <location>
        <begin position="198"/>
        <end position="222"/>
    </location>
</feature>
<dbReference type="InterPro" id="IPR006257">
    <property type="entry name" value="LAT1"/>
</dbReference>
<feature type="region of interest" description="Disordered" evidence="9">
    <location>
        <begin position="83"/>
        <end position="159"/>
    </location>
</feature>
<protein>
    <recommendedName>
        <fullName evidence="8">Acetyltransferase component of pyruvate dehydrogenase complex</fullName>
        <ecNumber evidence="8">2.3.1.12</ecNumber>
    </recommendedName>
</protein>
<feature type="compositionally biased region" description="Basic and acidic residues" evidence="9">
    <location>
        <begin position="102"/>
        <end position="122"/>
    </location>
</feature>
<dbReference type="GO" id="GO:0006086">
    <property type="term" value="P:pyruvate decarboxylation to acetyl-CoA"/>
    <property type="evidence" value="ECO:0007669"/>
    <property type="project" value="InterPro"/>
</dbReference>
<evidence type="ECO:0000259" key="11">
    <source>
        <dbReference type="PROSITE" id="PS51826"/>
    </source>
</evidence>
<evidence type="ECO:0000256" key="3">
    <source>
        <dbReference type="ARBA" id="ARBA00022679"/>
    </source>
</evidence>
<dbReference type="GO" id="GO:0045254">
    <property type="term" value="C:pyruvate dehydrogenase complex"/>
    <property type="evidence" value="ECO:0007669"/>
    <property type="project" value="UniProtKB-UniRule"/>
</dbReference>
<feature type="domain" description="Peripheral subunit-binding (PSBD)" evidence="11">
    <location>
        <begin position="163"/>
        <end position="200"/>
    </location>
</feature>
<dbReference type="Proteomes" id="UP000654108">
    <property type="component" value="Unassembled WGS sequence"/>
</dbReference>
<dbReference type="PROSITE" id="PS51826">
    <property type="entry name" value="PSBD"/>
    <property type="match status" value="1"/>
</dbReference>
<dbReference type="InterPro" id="IPR004167">
    <property type="entry name" value="PSBD"/>
</dbReference>
<dbReference type="EMBL" id="JACYFU010000001">
    <property type="protein sequence ID" value="MBD8064656.1"/>
    <property type="molecule type" value="Genomic_DNA"/>
</dbReference>
<dbReference type="GO" id="GO:0004742">
    <property type="term" value="F:dihydrolipoyllysine-residue acetyltransferase activity"/>
    <property type="evidence" value="ECO:0007669"/>
    <property type="project" value="UniProtKB-UniRule"/>
</dbReference>
<dbReference type="InterPro" id="IPR011053">
    <property type="entry name" value="Single_hybrid_motif"/>
</dbReference>
<evidence type="ECO:0000256" key="5">
    <source>
        <dbReference type="ARBA" id="ARBA00023315"/>
    </source>
</evidence>
<keyword evidence="12" id="KW-0670">Pyruvate</keyword>
<keyword evidence="13" id="KW-1185">Reference proteome</keyword>
<dbReference type="Gene3D" id="2.40.50.100">
    <property type="match status" value="1"/>
</dbReference>
<name>A0A927FV61_9HYPH</name>
<keyword evidence="5 8" id="KW-0012">Acyltransferase</keyword>